<evidence type="ECO:0000256" key="1">
    <source>
        <dbReference type="ARBA" id="ARBA00023002"/>
    </source>
</evidence>
<dbReference type="Gene3D" id="3.40.50.720">
    <property type="entry name" value="NAD(P)-binding Rossmann-like Domain"/>
    <property type="match status" value="1"/>
</dbReference>
<dbReference type="SUPFAM" id="SSF51735">
    <property type="entry name" value="NAD(P)-binding Rossmann-fold domains"/>
    <property type="match status" value="1"/>
</dbReference>
<sequence length="290" mass="32316">MAARHSVRIGVYGTGSWANRTHIPNLIRIDGAEIVAVCDIDAAAVESTAAAFDIPSSYRDGHDMLAAEDLDILYSVVPAFARTDVEAVAAEKGIHLFSEKPQALTMAVARRIDEALHKAGVLSTVCFRERYRPIFQEARRLLENEEVIHVRFMSLSGLPLPSLPDDAGDNWHHRMDKAGGRAFDWGVHAVDYSRFMTGLDVVKAQAFYHDPDRYITPLSSSFNFCLSNGATATLSFVSAGPSTPPNTPWFTIFYEGGYVAVFKYGRIEQNGEIVYEAEEFDPWFEQDRIF</sequence>
<protein>
    <submittedName>
        <fullName evidence="4">Uncharacterized protein</fullName>
    </submittedName>
</protein>
<accession>A0A382QAU2</accession>
<dbReference type="InterPro" id="IPR036291">
    <property type="entry name" value="NAD(P)-bd_dom_sf"/>
</dbReference>
<dbReference type="InterPro" id="IPR050463">
    <property type="entry name" value="Gfo/Idh/MocA_oxidrdct_glycsds"/>
</dbReference>
<dbReference type="InterPro" id="IPR000683">
    <property type="entry name" value="Gfo/Idh/MocA-like_OxRdtase_N"/>
</dbReference>
<dbReference type="SUPFAM" id="SSF55347">
    <property type="entry name" value="Glyceraldehyde-3-phosphate dehydrogenase-like, C-terminal domain"/>
    <property type="match status" value="1"/>
</dbReference>
<dbReference type="PANTHER" id="PTHR43818:SF11">
    <property type="entry name" value="BCDNA.GH03377"/>
    <property type="match status" value="1"/>
</dbReference>
<dbReference type="InterPro" id="IPR055170">
    <property type="entry name" value="GFO_IDH_MocA-like_dom"/>
</dbReference>
<keyword evidence="1" id="KW-0560">Oxidoreductase</keyword>
<evidence type="ECO:0000313" key="4">
    <source>
        <dbReference type="EMBL" id="SVC82167.1"/>
    </source>
</evidence>
<gene>
    <name evidence="4" type="ORF">METZ01_LOCUS335021</name>
</gene>
<reference evidence="4" key="1">
    <citation type="submission" date="2018-05" db="EMBL/GenBank/DDBJ databases">
        <authorList>
            <person name="Lanie J.A."/>
            <person name="Ng W.-L."/>
            <person name="Kazmierczak K.M."/>
            <person name="Andrzejewski T.M."/>
            <person name="Davidsen T.M."/>
            <person name="Wayne K.J."/>
            <person name="Tettelin H."/>
            <person name="Glass J.I."/>
            <person name="Rusch D."/>
            <person name="Podicherti R."/>
            <person name="Tsui H.-C.T."/>
            <person name="Winkler M.E."/>
        </authorList>
    </citation>
    <scope>NUCLEOTIDE SEQUENCE</scope>
</reference>
<name>A0A382QAU2_9ZZZZ</name>
<dbReference type="GO" id="GO:0016491">
    <property type="term" value="F:oxidoreductase activity"/>
    <property type="evidence" value="ECO:0007669"/>
    <property type="project" value="UniProtKB-KW"/>
</dbReference>
<feature type="domain" description="GFO/IDH/MocA-like oxidoreductase" evidence="3">
    <location>
        <begin position="135"/>
        <end position="257"/>
    </location>
</feature>
<proteinExistence type="predicted"/>
<dbReference type="EMBL" id="UINC01112905">
    <property type="protein sequence ID" value="SVC82167.1"/>
    <property type="molecule type" value="Genomic_DNA"/>
</dbReference>
<evidence type="ECO:0000259" key="2">
    <source>
        <dbReference type="Pfam" id="PF01408"/>
    </source>
</evidence>
<dbReference type="Pfam" id="PF01408">
    <property type="entry name" value="GFO_IDH_MocA"/>
    <property type="match status" value="1"/>
</dbReference>
<organism evidence="4">
    <name type="scientific">marine metagenome</name>
    <dbReference type="NCBI Taxonomy" id="408172"/>
    <lineage>
        <taxon>unclassified sequences</taxon>
        <taxon>metagenomes</taxon>
        <taxon>ecological metagenomes</taxon>
    </lineage>
</organism>
<evidence type="ECO:0000259" key="3">
    <source>
        <dbReference type="Pfam" id="PF22725"/>
    </source>
</evidence>
<dbReference type="PANTHER" id="PTHR43818">
    <property type="entry name" value="BCDNA.GH03377"/>
    <property type="match status" value="1"/>
</dbReference>
<dbReference type="Gene3D" id="3.30.360.10">
    <property type="entry name" value="Dihydrodipicolinate Reductase, domain 2"/>
    <property type="match status" value="1"/>
</dbReference>
<dbReference type="AlphaFoldDB" id="A0A382QAU2"/>
<feature type="non-terminal residue" evidence="4">
    <location>
        <position position="290"/>
    </location>
</feature>
<dbReference type="Pfam" id="PF22725">
    <property type="entry name" value="GFO_IDH_MocA_C3"/>
    <property type="match status" value="1"/>
</dbReference>
<dbReference type="GO" id="GO:0000166">
    <property type="term" value="F:nucleotide binding"/>
    <property type="evidence" value="ECO:0007669"/>
    <property type="project" value="InterPro"/>
</dbReference>
<feature type="domain" description="Gfo/Idh/MocA-like oxidoreductase N-terminal" evidence="2">
    <location>
        <begin position="7"/>
        <end position="125"/>
    </location>
</feature>